<accession>A0A2W6MS96</accession>
<name>A0A2W6MS96_9HELI</name>
<evidence type="ECO:0000313" key="2">
    <source>
        <dbReference type="EMBL" id="PZT47397.1"/>
    </source>
</evidence>
<comment type="caution">
    <text evidence="2">The sequence shown here is derived from an EMBL/GenBank/DDBJ whole genome shotgun (WGS) entry which is preliminary data.</text>
</comment>
<dbReference type="EMBL" id="NBIU01000036">
    <property type="protein sequence ID" value="PZT47397.1"/>
    <property type="molecule type" value="Genomic_DNA"/>
</dbReference>
<proteinExistence type="predicted"/>
<evidence type="ECO:0000313" key="3">
    <source>
        <dbReference type="Proteomes" id="UP000249746"/>
    </source>
</evidence>
<protein>
    <recommendedName>
        <fullName evidence="4">Autotransporter domain-containing protein</fullName>
    </recommendedName>
</protein>
<dbReference type="RefSeq" id="WP_146239361.1">
    <property type="nucleotide sequence ID" value="NZ_NBIU01000036.1"/>
</dbReference>
<gene>
    <name evidence="2" type="ORF">B6S12_09180</name>
</gene>
<evidence type="ECO:0008006" key="4">
    <source>
        <dbReference type="Google" id="ProtNLM"/>
    </source>
</evidence>
<keyword evidence="3" id="KW-1185">Reference proteome</keyword>
<dbReference type="Proteomes" id="UP000249746">
    <property type="component" value="Unassembled WGS sequence"/>
</dbReference>
<feature type="chain" id="PRO_5015948497" description="Autotransporter domain-containing protein" evidence="1">
    <location>
        <begin position="26"/>
        <end position="492"/>
    </location>
</feature>
<organism evidence="2 3">
    <name type="scientific">Helicobacter valdiviensis</name>
    <dbReference type="NCBI Taxonomy" id="1458358"/>
    <lineage>
        <taxon>Bacteria</taxon>
        <taxon>Pseudomonadati</taxon>
        <taxon>Campylobacterota</taxon>
        <taxon>Epsilonproteobacteria</taxon>
        <taxon>Campylobacterales</taxon>
        <taxon>Helicobacteraceae</taxon>
        <taxon>Helicobacter</taxon>
    </lineage>
</organism>
<evidence type="ECO:0000256" key="1">
    <source>
        <dbReference type="SAM" id="SignalP"/>
    </source>
</evidence>
<sequence>MKLSLIASRAILGLGLLGGANALFATEVTISSSTDIGTYFDINEKSNDLTLKEDKRGADLTINMGYEGDLNNDVKENDATKDKRKLNIDLGEHALTIKATTASAKYSHYIGNVNINAKSVALQDMHLQATYGGSVINGATTMNGTEDVFTITNKGEANETITINKNPDEFASVVSIFSHIGGLDTNNASLTINGDFKADKTYFNGFNVGKNYLNFNINGEANITNSVISVGQNSLNSLVLDRFVYVSADKFNADVTTSNIASGSIAQHASVVISDNKLAQDFIKEDGNAYFTPMDVKNFTDYKLSVDKGNGKESLIVSGGFTDKIKDLKEVANFEIEYLKAAAKEAGLAKDELDGSGLLQAKDDATELEKQVIADFNAQITAKKDLITKIDGSGASFDDILKAQGVNVAEADKSIAENIFNGVKEAKDNNYYALLATGSMGGASNTEKTITSLKSSGNLSEAQGIFNSLINSSINAGVGVGAITNKNFFKDV</sequence>
<dbReference type="OrthoDB" id="5317620at2"/>
<reference evidence="2 3" key="1">
    <citation type="submission" date="2017-03" db="EMBL/GenBank/DDBJ databases">
        <title>Genomic and clinical evidence uncovers the enterohepatic species Helicobacter valdiviensis as a potential human intestinal pathogen.</title>
        <authorList>
            <person name="Fresia P."/>
            <person name="Jara R."/>
            <person name="Sierra R."/>
            <person name="Ferres I."/>
            <person name="Greif G."/>
            <person name="Iraola G."/>
            <person name="Collado L."/>
        </authorList>
    </citation>
    <scope>NUCLEOTIDE SEQUENCE [LARGE SCALE GENOMIC DNA]</scope>
    <source>
        <strain evidence="2 3">WBE14</strain>
    </source>
</reference>
<feature type="signal peptide" evidence="1">
    <location>
        <begin position="1"/>
        <end position="25"/>
    </location>
</feature>
<dbReference type="AlphaFoldDB" id="A0A2W6MS96"/>
<feature type="non-terminal residue" evidence="2">
    <location>
        <position position="492"/>
    </location>
</feature>
<keyword evidence="1" id="KW-0732">Signal</keyword>